<dbReference type="RefSeq" id="XP_009018261.1">
    <property type="nucleotide sequence ID" value="XM_009020013.1"/>
</dbReference>
<accession>T1EGU7</accession>
<dbReference type="OrthoDB" id="6078420at2759"/>
<protein>
    <submittedName>
        <fullName evidence="3 4">Uncharacterized protein</fullName>
    </submittedName>
</protein>
<evidence type="ECO:0000313" key="4">
    <source>
        <dbReference type="EnsemblMetazoa" id="HelroP122480"/>
    </source>
</evidence>
<dbReference type="AlphaFoldDB" id="T1EGU7"/>
<evidence type="ECO:0000313" key="5">
    <source>
        <dbReference type="Proteomes" id="UP000015101"/>
    </source>
</evidence>
<keyword evidence="2" id="KW-0597">Phosphoprotein</keyword>
<dbReference type="PROSITE" id="PS51421">
    <property type="entry name" value="RAS"/>
    <property type="match status" value="1"/>
</dbReference>
<dbReference type="Proteomes" id="UP000015101">
    <property type="component" value="Unassembled WGS sequence"/>
</dbReference>
<dbReference type="KEGG" id="hro:HELRODRAFT_122480"/>
<dbReference type="PROSITE" id="PS51419">
    <property type="entry name" value="RAB"/>
    <property type="match status" value="1"/>
</dbReference>
<dbReference type="SMART" id="SM00175">
    <property type="entry name" value="RAB"/>
    <property type="match status" value="1"/>
</dbReference>
<dbReference type="Gene3D" id="3.40.50.300">
    <property type="entry name" value="P-loop containing nucleotide triphosphate hydrolases"/>
    <property type="match status" value="1"/>
</dbReference>
<dbReference type="GeneID" id="20195797"/>
<organism evidence="4 5">
    <name type="scientific">Helobdella robusta</name>
    <name type="common">Californian leech</name>
    <dbReference type="NCBI Taxonomy" id="6412"/>
    <lineage>
        <taxon>Eukaryota</taxon>
        <taxon>Metazoa</taxon>
        <taxon>Spiralia</taxon>
        <taxon>Lophotrochozoa</taxon>
        <taxon>Annelida</taxon>
        <taxon>Clitellata</taxon>
        <taxon>Hirudinea</taxon>
        <taxon>Rhynchobdellida</taxon>
        <taxon>Glossiphoniidae</taxon>
        <taxon>Helobdella</taxon>
    </lineage>
</organism>
<evidence type="ECO:0000313" key="3">
    <source>
        <dbReference type="EMBL" id="ESO03704.1"/>
    </source>
</evidence>
<dbReference type="eggNOG" id="KOG0395">
    <property type="taxonomic scope" value="Eukaryota"/>
</dbReference>
<dbReference type="PANTHER" id="PTHR45775">
    <property type="entry name" value="RAD, GEM/KIR FAMILY MEMBER 2, ISOFORM C"/>
    <property type="match status" value="1"/>
</dbReference>
<sequence>VVGANGVGKTTLIRQLLTSEYLANQSGSDQGKSHEKKLFLIRDYYYKDILFIHSLTHSFAHSLLLDETDSCLLVYSVNDRSSFNHASTCLTDVRKRFESNRMFVGLVANKQDLVRNRLISTKEGKKLALKRHCKFLEVSALLDHKVDRLLVSIIRGTR</sequence>
<dbReference type="GO" id="GO:0005525">
    <property type="term" value="F:GTP binding"/>
    <property type="evidence" value="ECO:0000318"/>
    <property type="project" value="GO_Central"/>
</dbReference>
<dbReference type="HOGENOM" id="CLU_041217_3_3_1"/>
<comment type="similarity">
    <text evidence="1">Belongs to the small GTPase superfamily. RGK family.</text>
</comment>
<dbReference type="CTD" id="20195797"/>
<gene>
    <name evidence="4" type="primary">20195797</name>
    <name evidence="3" type="ORF">HELRODRAFT_122480</name>
</gene>
<dbReference type="FunFam" id="3.40.50.300:FF:005029">
    <property type="entry name" value="Uncharacterized protein"/>
    <property type="match status" value="1"/>
</dbReference>
<dbReference type="InterPro" id="IPR027417">
    <property type="entry name" value="P-loop_NTPase"/>
</dbReference>
<reference evidence="4" key="3">
    <citation type="submission" date="2015-06" db="UniProtKB">
        <authorList>
            <consortium name="EnsemblMetazoa"/>
        </authorList>
    </citation>
    <scope>IDENTIFICATION</scope>
</reference>
<dbReference type="PANTHER" id="PTHR45775:SF6">
    <property type="entry name" value="RAD, GEM_KIR FAMILY MEMBER 2, ISOFORM C"/>
    <property type="match status" value="1"/>
</dbReference>
<dbReference type="Pfam" id="PF00071">
    <property type="entry name" value="Ras"/>
    <property type="match status" value="1"/>
</dbReference>
<dbReference type="EMBL" id="KB096590">
    <property type="protein sequence ID" value="ESO03704.1"/>
    <property type="molecule type" value="Genomic_DNA"/>
</dbReference>
<reference evidence="5" key="1">
    <citation type="submission" date="2012-12" db="EMBL/GenBank/DDBJ databases">
        <authorList>
            <person name="Hellsten U."/>
            <person name="Grimwood J."/>
            <person name="Chapman J.A."/>
            <person name="Shapiro H."/>
            <person name="Aerts A."/>
            <person name="Otillar R.P."/>
            <person name="Terry A.Y."/>
            <person name="Boore J.L."/>
            <person name="Simakov O."/>
            <person name="Marletaz F."/>
            <person name="Cho S.-J."/>
            <person name="Edsinger-Gonzales E."/>
            <person name="Havlak P."/>
            <person name="Kuo D.-H."/>
            <person name="Larsson T."/>
            <person name="Lv J."/>
            <person name="Arendt D."/>
            <person name="Savage R."/>
            <person name="Osoegawa K."/>
            <person name="de Jong P."/>
            <person name="Lindberg D.R."/>
            <person name="Seaver E.C."/>
            <person name="Weisblat D.A."/>
            <person name="Putnam N.H."/>
            <person name="Grigoriev I.V."/>
            <person name="Rokhsar D.S."/>
        </authorList>
    </citation>
    <scope>NUCLEOTIDE SEQUENCE</scope>
</reference>
<dbReference type="SUPFAM" id="SSF52540">
    <property type="entry name" value="P-loop containing nucleoside triphosphate hydrolases"/>
    <property type="match status" value="1"/>
</dbReference>
<dbReference type="GO" id="GO:0005246">
    <property type="term" value="F:calcium channel regulator activity"/>
    <property type="evidence" value="ECO:0000318"/>
    <property type="project" value="GO_Central"/>
</dbReference>
<dbReference type="EnsemblMetazoa" id="HelroT122480">
    <property type="protein sequence ID" value="HelroP122480"/>
    <property type="gene ID" value="HelroG122480"/>
</dbReference>
<dbReference type="InterPro" id="IPR001806">
    <property type="entry name" value="Small_GTPase"/>
</dbReference>
<dbReference type="GO" id="GO:0003924">
    <property type="term" value="F:GTPase activity"/>
    <property type="evidence" value="ECO:0007669"/>
    <property type="project" value="InterPro"/>
</dbReference>
<proteinExistence type="inferred from homology"/>
<dbReference type="InParanoid" id="T1EGU7"/>
<keyword evidence="5" id="KW-1185">Reference proteome</keyword>
<reference evidence="3 5" key="2">
    <citation type="journal article" date="2013" name="Nature">
        <title>Insights into bilaterian evolution from three spiralian genomes.</title>
        <authorList>
            <person name="Simakov O."/>
            <person name="Marletaz F."/>
            <person name="Cho S.J."/>
            <person name="Edsinger-Gonzales E."/>
            <person name="Havlak P."/>
            <person name="Hellsten U."/>
            <person name="Kuo D.H."/>
            <person name="Larsson T."/>
            <person name="Lv J."/>
            <person name="Arendt D."/>
            <person name="Savage R."/>
            <person name="Osoegawa K."/>
            <person name="de Jong P."/>
            <person name="Grimwood J."/>
            <person name="Chapman J.A."/>
            <person name="Shapiro H."/>
            <person name="Aerts A."/>
            <person name="Otillar R.P."/>
            <person name="Terry A.Y."/>
            <person name="Boore J.L."/>
            <person name="Grigoriev I.V."/>
            <person name="Lindberg D.R."/>
            <person name="Seaver E.C."/>
            <person name="Weisblat D.A."/>
            <person name="Putnam N.H."/>
            <person name="Rokhsar D.S."/>
        </authorList>
    </citation>
    <scope>NUCLEOTIDE SEQUENCE</scope>
</reference>
<dbReference type="STRING" id="6412.T1EGU7"/>
<dbReference type="GO" id="GO:0005886">
    <property type="term" value="C:plasma membrane"/>
    <property type="evidence" value="ECO:0000318"/>
    <property type="project" value="GO_Central"/>
</dbReference>
<dbReference type="InterPro" id="IPR051641">
    <property type="entry name" value="RGK_GTP-binding_reg"/>
</dbReference>
<evidence type="ECO:0000256" key="2">
    <source>
        <dbReference type="ARBA" id="ARBA00022553"/>
    </source>
</evidence>
<name>T1EGU7_HELRO</name>
<evidence type="ECO:0000256" key="1">
    <source>
        <dbReference type="ARBA" id="ARBA00008846"/>
    </source>
</evidence>
<dbReference type="SMART" id="SM00173">
    <property type="entry name" value="RAS"/>
    <property type="match status" value="1"/>
</dbReference>
<dbReference type="EMBL" id="AMQM01004533">
    <property type="status" value="NOT_ANNOTATED_CDS"/>
    <property type="molecule type" value="Genomic_DNA"/>
</dbReference>